<evidence type="ECO:0000313" key="2">
    <source>
        <dbReference type="Proteomes" id="UP000199391"/>
    </source>
</evidence>
<dbReference type="AlphaFoldDB" id="A0A1I7L841"/>
<dbReference type="InterPro" id="IPR009987">
    <property type="entry name" value="IM_PilM"/>
</dbReference>
<organism evidence="1 2">
    <name type="scientific">Pseudoduganella namucuonensis</name>
    <dbReference type="NCBI Taxonomy" id="1035707"/>
    <lineage>
        <taxon>Bacteria</taxon>
        <taxon>Pseudomonadati</taxon>
        <taxon>Pseudomonadota</taxon>
        <taxon>Betaproteobacteria</taxon>
        <taxon>Burkholderiales</taxon>
        <taxon>Oxalobacteraceae</taxon>
        <taxon>Telluria group</taxon>
        <taxon>Pseudoduganella</taxon>
    </lineage>
</organism>
<dbReference type="Pfam" id="PF07419">
    <property type="entry name" value="PilM"/>
    <property type="match status" value="1"/>
</dbReference>
<accession>A0A1I7L841</accession>
<dbReference type="OrthoDB" id="8718861at2"/>
<sequence>MWSAIVVFVMAALTGFYMMPAERTRMAVQKQEAREVAESMAIYRQAVVAYFKANDVTDTSIDIATLNASGAVPAWSKLSTSPATVTWANYRDATGVIYIYSANAAPANIVSEVLKLSRNALTVGIYRAADQSLYSPADGSRVTLPSAGSAGIPDAALVWLAARD</sequence>
<dbReference type="EMBL" id="FPBO01000024">
    <property type="protein sequence ID" value="SFV05805.1"/>
    <property type="molecule type" value="Genomic_DNA"/>
</dbReference>
<reference evidence="2" key="1">
    <citation type="submission" date="2016-10" db="EMBL/GenBank/DDBJ databases">
        <authorList>
            <person name="Varghese N."/>
            <person name="Submissions S."/>
        </authorList>
    </citation>
    <scope>NUCLEOTIDE SEQUENCE [LARGE SCALE GENOMIC DNA]</scope>
    <source>
        <strain evidence="2">CGMCC 1.11014</strain>
    </source>
</reference>
<keyword evidence="2" id="KW-1185">Reference proteome</keyword>
<dbReference type="STRING" id="1035707.SAMN05216552_102494"/>
<name>A0A1I7L841_9BURK</name>
<dbReference type="Proteomes" id="UP000199391">
    <property type="component" value="Unassembled WGS sequence"/>
</dbReference>
<proteinExistence type="predicted"/>
<protein>
    <submittedName>
        <fullName evidence="1">PilM protein</fullName>
    </submittedName>
</protein>
<dbReference type="RefSeq" id="WP_143133285.1">
    <property type="nucleotide sequence ID" value="NZ_FPBO01000024.1"/>
</dbReference>
<evidence type="ECO:0000313" key="1">
    <source>
        <dbReference type="EMBL" id="SFV05805.1"/>
    </source>
</evidence>
<gene>
    <name evidence="1" type="ORF">SAMN05216552_102494</name>
</gene>